<dbReference type="KEGG" id="hha:Hhal_2367"/>
<dbReference type="AlphaFoldDB" id="A1WZL8"/>
<gene>
    <name evidence="1" type="ordered locus">Hhal_2367</name>
</gene>
<keyword evidence="2" id="KW-1185">Reference proteome</keyword>
<dbReference type="EMBL" id="CP000544">
    <property type="protein sequence ID" value="ABM63130.1"/>
    <property type="molecule type" value="Genomic_DNA"/>
</dbReference>
<organism evidence="1 2">
    <name type="scientific">Halorhodospira halophila (strain DSM 244 / SL1)</name>
    <name type="common">Ectothiorhodospira halophila (strain DSM 244 / SL1)</name>
    <dbReference type="NCBI Taxonomy" id="349124"/>
    <lineage>
        <taxon>Bacteria</taxon>
        <taxon>Pseudomonadati</taxon>
        <taxon>Pseudomonadota</taxon>
        <taxon>Gammaproteobacteria</taxon>
        <taxon>Chromatiales</taxon>
        <taxon>Ectothiorhodospiraceae</taxon>
        <taxon>Halorhodospira</taxon>
    </lineage>
</organism>
<proteinExistence type="predicted"/>
<dbReference type="Proteomes" id="UP000000647">
    <property type="component" value="Chromosome"/>
</dbReference>
<evidence type="ECO:0008006" key="3">
    <source>
        <dbReference type="Google" id="ProtNLM"/>
    </source>
</evidence>
<accession>A1WZL8</accession>
<evidence type="ECO:0000313" key="2">
    <source>
        <dbReference type="Proteomes" id="UP000000647"/>
    </source>
</evidence>
<reference evidence="1 2" key="2">
    <citation type="journal article" date="2013" name="Stand. Genomic Sci.">
        <title>Complete genome sequence of Halorhodospira halophila SL1.</title>
        <authorList>
            <person name="Challacombe J.F."/>
            <person name="Majid S."/>
            <person name="Deole R."/>
            <person name="Brettin T.S."/>
            <person name="Bruce D."/>
            <person name="Delano S.F."/>
            <person name="Detter J.C."/>
            <person name="Gleasner C.D."/>
            <person name="Han C.S."/>
            <person name="Misra M."/>
            <person name="Reitenga K.G."/>
            <person name="Mikhailova N."/>
            <person name="Woyke T."/>
            <person name="Pitluck S."/>
            <person name="Nolan M."/>
            <person name="Land M.L."/>
            <person name="Saunders E."/>
            <person name="Tapia R."/>
            <person name="Lapidus A."/>
            <person name="Ivanova N."/>
            <person name="Hoff W.D."/>
        </authorList>
    </citation>
    <scope>NUCLEOTIDE SEQUENCE [LARGE SCALE GENOMIC DNA]</scope>
    <source>
        <strain evidence="2">DSM 244 / SL1</strain>
    </source>
</reference>
<evidence type="ECO:0000313" key="1">
    <source>
        <dbReference type="EMBL" id="ABM63130.1"/>
    </source>
</evidence>
<reference evidence="2" key="1">
    <citation type="submission" date="2006-12" db="EMBL/GenBank/DDBJ databases">
        <title>Complete sequence of Halorhodospira halophila SL1.</title>
        <authorList>
            <consortium name="US DOE Joint Genome Institute"/>
            <person name="Copeland A."/>
            <person name="Lucas S."/>
            <person name="Lapidus A."/>
            <person name="Barry K."/>
            <person name="Detter J.C."/>
            <person name="Glavina del Rio T."/>
            <person name="Hammon N."/>
            <person name="Israni S."/>
            <person name="Dalin E."/>
            <person name="Tice H."/>
            <person name="Pitluck S."/>
            <person name="Saunders E."/>
            <person name="Brettin T."/>
            <person name="Bruce D."/>
            <person name="Han C."/>
            <person name="Tapia R."/>
            <person name="Schmutz J."/>
            <person name="Larimer F."/>
            <person name="Land M."/>
            <person name="Hauser L."/>
            <person name="Kyrpides N."/>
            <person name="Mikhailova N."/>
            <person name="Hoff W."/>
            <person name="Richardson P."/>
        </authorList>
    </citation>
    <scope>NUCLEOTIDE SEQUENCE [LARGE SCALE GENOMIC DNA]</scope>
    <source>
        <strain evidence="2">DSM 244 / SL1</strain>
    </source>
</reference>
<dbReference type="OrthoDB" id="9816400at2"/>
<sequence length="144" mass="15221">MADPALTRRFAVLRPVRLALGALALLIAGCSGAGESQVWRGQQHDAEGPACVLIESGAQWDEAWAQVGEDPPMEWPGGRAVGVLFLDKSRPSGGYRPELEGVADGEVRVRVTPPDGPATTVISQPWLITVVPEGGVSRVTCRTP</sequence>
<dbReference type="RefSeq" id="WP_011815152.1">
    <property type="nucleotide sequence ID" value="NC_008789.1"/>
</dbReference>
<protein>
    <recommendedName>
        <fullName evidence="3">PrcB C-terminal domain-containing protein</fullName>
    </recommendedName>
</protein>
<name>A1WZL8_HALHL</name>
<dbReference type="HOGENOM" id="CLU_1793796_0_0_6"/>